<evidence type="ECO:0000313" key="2">
    <source>
        <dbReference type="Proteomes" id="UP000789739"/>
    </source>
</evidence>
<comment type="caution">
    <text evidence="1">The sequence shown here is derived from an EMBL/GenBank/DDBJ whole genome shotgun (WGS) entry which is preliminary data.</text>
</comment>
<dbReference type="EMBL" id="CAJVPI010000002">
    <property type="protein sequence ID" value="CAG8451249.1"/>
    <property type="molecule type" value="Genomic_DNA"/>
</dbReference>
<sequence>MGFDSSSQIIEHSFFDGEQGIFTARRGETILVASIWKSMIMSQMESTAEFCADRFDSKTGTAELERKDWSESLKPEGDLFVDRRTNLQQRSIIERRLPIKARRKRRPKMTDLECRIIQVEVQRLKNIEWKIPATTYKGLDEEEQYLKTSYIQATLEEISIILLSGGAPPVEIGEESDAGVCPATEKKKDIRSNEVGRGCYRGICTVRRTVQYLLPRALNSASALIARILSSPSGLKKRLAIELDGYWRYIVQITCIEHSTLVISDGISLDEIRLSDISSNWWYPEAQLLVPQSIKRATLGKLKPRRLLWGYPEQPQSIRGSL</sequence>
<gene>
    <name evidence="1" type="ORF">PBRASI_LOCUS45</name>
</gene>
<protein>
    <submittedName>
        <fullName evidence="1">6795_t:CDS:1</fullName>
    </submittedName>
</protein>
<evidence type="ECO:0000313" key="1">
    <source>
        <dbReference type="EMBL" id="CAG8451249.1"/>
    </source>
</evidence>
<name>A0A9N8VCX3_9GLOM</name>
<keyword evidence="2" id="KW-1185">Reference proteome</keyword>
<dbReference type="AlphaFoldDB" id="A0A9N8VCX3"/>
<reference evidence="1" key="1">
    <citation type="submission" date="2021-06" db="EMBL/GenBank/DDBJ databases">
        <authorList>
            <person name="Kallberg Y."/>
            <person name="Tangrot J."/>
            <person name="Rosling A."/>
        </authorList>
    </citation>
    <scope>NUCLEOTIDE SEQUENCE</scope>
    <source>
        <strain evidence="1">BR232B</strain>
    </source>
</reference>
<dbReference type="Proteomes" id="UP000789739">
    <property type="component" value="Unassembled WGS sequence"/>
</dbReference>
<accession>A0A9N8VCX3</accession>
<proteinExistence type="predicted"/>
<organism evidence="1 2">
    <name type="scientific">Paraglomus brasilianum</name>
    <dbReference type="NCBI Taxonomy" id="144538"/>
    <lineage>
        <taxon>Eukaryota</taxon>
        <taxon>Fungi</taxon>
        <taxon>Fungi incertae sedis</taxon>
        <taxon>Mucoromycota</taxon>
        <taxon>Glomeromycotina</taxon>
        <taxon>Glomeromycetes</taxon>
        <taxon>Paraglomerales</taxon>
        <taxon>Paraglomeraceae</taxon>
        <taxon>Paraglomus</taxon>
    </lineage>
</organism>